<name>A0A6L3SN96_9HYPH</name>
<sequence length="373" mass="40335">MHNFLLLTDTPARGQRLARGLSPLGLALVIDLLDPGQDRLRPDPATVRAVISDISFATSSPIAGLRRHLDRLAGRRPPFICLLHEDTPRGHAQAEALGATRTLRADQADRLLISTLSRLTEPAEAETRPDAGLRDAPVLPPIAEEIAQADAALTRIFDLGRSGGAIKPGLITAGADLIERAMRRSDVRAWLDVVWRFDDATHQHCLLVAGLAAGFAKHLGLRQADCQQLTQAALLHDVGKSRTPIAILNKPGRLDAEELAIMREHPVVGHRMLRDQGYPEAMLAVVRSHHEALDGSGYPDGLQGGEIPDLVRLVTICDIFGALIERRPYKAPMAGAQAFAILESMGGKLDRDLLRAFRPIADATGDGPLRAFA</sequence>
<dbReference type="InterPro" id="IPR006675">
    <property type="entry name" value="HDIG_dom"/>
</dbReference>
<proteinExistence type="predicted"/>
<dbReference type="EMBL" id="VZZK01000091">
    <property type="protein sequence ID" value="KAB1068283.1"/>
    <property type="molecule type" value="Genomic_DNA"/>
</dbReference>
<evidence type="ECO:0000313" key="2">
    <source>
        <dbReference type="EMBL" id="KAB1068283.1"/>
    </source>
</evidence>
<dbReference type="PANTHER" id="PTHR43155">
    <property type="entry name" value="CYCLIC DI-GMP PHOSPHODIESTERASE PA4108-RELATED"/>
    <property type="match status" value="1"/>
</dbReference>
<evidence type="ECO:0000313" key="3">
    <source>
        <dbReference type="Proteomes" id="UP000474159"/>
    </source>
</evidence>
<protein>
    <submittedName>
        <fullName evidence="2">HD-GYP domain-containing protein</fullName>
    </submittedName>
</protein>
<dbReference type="OrthoDB" id="9802066at2"/>
<reference evidence="2 3" key="1">
    <citation type="submission" date="2019-09" db="EMBL/GenBank/DDBJ databases">
        <title>YIM 48816 draft genome.</title>
        <authorList>
            <person name="Jiang L."/>
        </authorList>
    </citation>
    <scope>NUCLEOTIDE SEQUENCE [LARGE SCALE GENOMIC DNA]</scope>
    <source>
        <strain evidence="2 3">YIM 48816</strain>
    </source>
</reference>
<dbReference type="RefSeq" id="WP_151005895.1">
    <property type="nucleotide sequence ID" value="NZ_VZZK01000091.1"/>
</dbReference>
<dbReference type="GO" id="GO:0008081">
    <property type="term" value="F:phosphoric diester hydrolase activity"/>
    <property type="evidence" value="ECO:0007669"/>
    <property type="project" value="UniProtKB-ARBA"/>
</dbReference>
<dbReference type="InterPro" id="IPR037522">
    <property type="entry name" value="HD_GYP_dom"/>
</dbReference>
<organism evidence="2 3">
    <name type="scientific">Methylobacterium soli</name>
    <dbReference type="NCBI Taxonomy" id="553447"/>
    <lineage>
        <taxon>Bacteria</taxon>
        <taxon>Pseudomonadati</taxon>
        <taxon>Pseudomonadota</taxon>
        <taxon>Alphaproteobacteria</taxon>
        <taxon>Hyphomicrobiales</taxon>
        <taxon>Methylobacteriaceae</taxon>
        <taxon>Methylobacterium</taxon>
    </lineage>
</organism>
<dbReference type="Proteomes" id="UP000474159">
    <property type="component" value="Unassembled WGS sequence"/>
</dbReference>
<dbReference type="Pfam" id="PF13487">
    <property type="entry name" value="HD_5"/>
    <property type="match status" value="1"/>
</dbReference>
<dbReference type="SUPFAM" id="SSF109604">
    <property type="entry name" value="HD-domain/PDEase-like"/>
    <property type="match status" value="1"/>
</dbReference>
<comment type="caution">
    <text evidence="2">The sequence shown here is derived from an EMBL/GenBank/DDBJ whole genome shotgun (WGS) entry which is preliminary data.</text>
</comment>
<dbReference type="NCBIfam" id="TIGR00277">
    <property type="entry name" value="HDIG"/>
    <property type="match status" value="1"/>
</dbReference>
<evidence type="ECO:0000259" key="1">
    <source>
        <dbReference type="PROSITE" id="PS51832"/>
    </source>
</evidence>
<accession>A0A6L3SN96</accession>
<dbReference type="CDD" id="cd00077">
    <property type="entry name" value="HDc"/>
    <property type="match status" value="1"/>
</dbReference>
<keyword evidence="3" id="KW-1185">Reference proteome</keyword>
<gene>
    <name evidence="2" type="ORF">F6X53_31765</name>
</gene>
<dbReference type="AlphaFoldDB" id="A0A6L3SN96"/>
<dbReference type="Gene3D" id="1.10.3210.10">
    <property type="entry name" value="Hypothetical protein af1432"/>
    <property type="match status" value="1"/>
</dbReference>
<dbReference type="InterPro" id="IPR003607">
    <property type="entry name" value="HD/PDEase_dom"/>
</dbReference>
<feature type="domain" description="HD-GYP" evidence="1">
    <location>
        <begin position="179"/>
        <end position="373"/>
    </location>
</feature>
<dbReference type="PANTHER" id="PTHR43155:SF2">
    <property type="entry name" value="CYCLIC DI-GMP PHOSPHODIESTERASE PA4108"/>
    <property type="match status" value="1"/>
</dbReference>
<dbReference type="SMART" id="SM00471">
    <property type="entry name" value="HDc"/>
    <property type="match status" value="1"/>
</dbReference>
<dbReference type="PROSITE" id="PS51832">
    <property type="entry name" value="HD_GYP"/>
    <property type="match status" value="1"/>
</dbReference>